<protein>
    <submittedName>
        <fullName evidence="2">Putative juvenile hormone acid methyltransferase</fullName>
    </submittedName>
</protein>
<accession>A0A1B3PD94</accession>
<dbReference type="GO" id="GO:0008168">
    <property type="term" value="F:methyltransferase activity"/>
    <property type="evidence" value="ECO:0007669"/>
    <property type="project" value="UniProtKB-KW"/>
</dbReference>
<dbReference type="InterPro" id="IPR029063">
    <property type="entry name" value="SAM-dependent_MTases_sf"/>
</dbReference>
<proteinExistence type="evidence at transcript level"/>
<dbReference type="GO" id="GO:0032259">
    <property type="term" value="P:methylation"/>
    <property type="evidence" value="ECO:0007669"/>
    <property type="project" value="UniProtKB-KW"/>
</dbReference>
<dbReference type="Pfam" id="PF13847">
    <property type="entry name" value="Methyltransf_31"/>
    <property type="match status" value="1"/>
</dbReference>
<organism evidence="2">
    <name type="scientific">Polypedilum vanderplanki</name>
    <name type="common">Sleeping chironomid midge</name>
    <dbReference type="NCBI Taxonomy" id="319348"/>
    <lineage>
        <taxon>Eukaryota</taxon>
        <taxon>Metazoa</taxon>
        <taxon>Ecdysozoa</taxon>
        <taxon>Arthropoda</taxon>
        <taxon>Hexapoda</taxon>
        <taxon>Insecta</taxon>
        <taxon>Pterygota</taxon>
        <taxon>Neoptera</taxon>
        <taxon>Endopterygota</taxon>
        <taxon>Diptera</taxon>
        <taxon>Nematocera</taxon>
        <taxon>Chironomoidea</taxon>
        <taxon>Chironomidae</taxon>
        <taxon>Chironominae</taxon>
        <taxon>Polypedilum</taxon>
        <taxon>Polypedilum</taxon>
    </lineage>
</organism>
<sequence length="280" mass="32824">MNNANLYKKSNVLQKRDAKEIIEEFSSIFNWKWDGSSDALLDIGCGSGDVLYELILPKIPINIEVIGIDISKEMIKYANEHYGNEYLKFYKVDIESEMFIDGKTTPIKPESFNFITSFYALHWIQNQRQALSNIHKLLKPNGTCLLVFLVSNPIYDVYTHLSRMKKYSRYMSDVEKFISPYHYEEKPLEVFESTLTHVGFKISHIEIRDQIFIYENVDLLKYSVAAVNPFTIRMPESLQNEFLNDYVKKIDDLNLIRFNENTFTKDVFTPYKLMVAVINK</sequence>
<evidence type="ECO:0000313" key="2">
    <source>
        <dbReference type="EMBL" id="AOG17700.1"/>
    </source>
</evidence>
<feature type="domain" description="Methyltransferase" evidence="1">
    <location>
        <begin position="37"/>
        <end position="147"/>
    </location>
</feature>
<dbReference type="PANTHER" id="PTHR43861">
    <property type="entry name" value="TRANS-ACONITATE 2-METHYLTRANSFERASE-RELATED"/>
    <property type="match status" value="1"/>
</dbReference>
<gene>
    <name evidence="2" type="primary">Jhamt1</name>
</gene>
<dbReference type="CDD" id="cd02440">
    <property type="entry name" value="AdoMet_MTases"/>
    <property type="match status" value="1"/>
</dbReference>
<feature type="non-terminal residue" evidence="2">
    <location>
        <position position="280"/>
    </location>
</feature>
<dbReference type="InterPro" id="IPR025714">
    <property type="entry name" value="Methyltranfer_dom"/>
</dbReference>
<name>A0A1B3PD94_POLVA</name>
<dbReference type="Gene3D" id="3.40.50.150">
    <property type="entry name" value="Vaccinia Virus protein VP39"/>
    <property type="match status" value="1"/>
</dbReference>
<dbReference type="PANTHER" id="PTHR43861:SF1">
    <property type="entry name" value="TRANS-ACONITATE 2-METHYLTRANSFERASE"/>
    <property type="match status" value="1"/>
</dbReference>
<evidence type="ECO:0000259" key="1">
    <source>
        <dbReference type="Pfam" id="PF13847"/>
    </source>
</evidence>
<keyword evidence="2" id="KW-0808">Transferase</keyword>
<dbReference type="EMBL" id="KU659901">
    <property type="protein sequence ID" value="AOG17700.1"/>
    <property type="molecule type" value="mRNA"/>
</dbReference>
<dbReference type="SUPFAM" id="SSF53335">
    <property type="entry name" value="S-adenosyl-L-methionine-dependent methyltransferases"/>
    <property type="match status" value="1"/>
</dbReference>
<reference evidence="2" key="1">
    <citation type="submission" date="2016-01" db="EMBL/GenBank/DDBJ databases">
        <title>Diversity of S-adenosylmethionine dependent methyltransferases of the cryptobiotic chironomid in relation to desiccation stress resistance.</title>
        <authorList>
            <person name="Deviatiiarov R."/>
            <person name="Gusev O."/>
            <person name="Aupov R."/>
            <person name="Cornette R."/>
            <person name="Kikawada T."/>
        </authorList>
    </citation>
    <scope>NUCLEOTIDE SEQUENCE</scope>
</reference>
<keyword evidence="2" id="KW-0489">Methyltransferase</keyword>
<dbReference type="AlphaFoldDB" id="A0A1B3PD94"/>